<feature type="domain" description="STAS" evidence="3">
    <location>
        <begin position="28"/>
        <end position="112"/>
    </location>
</feature>
<dbReference type="SUPFAM" id="SSF52091">
    <property type="entry name" value="SpoIIaa-like"/>
    <property type="match status" value="1"/>
</dbReference>
<dbReference type="RefSeq" id="WP_173059375.1">
    <property type="nucleotide sequence ID" value="NZ_BAABGO010000062.1"/>
</dbReference>
<gene>
    <name evidence="4" type="ORF">Phou_051020</name>
</gene>
<evidence type="ECO:0000313" key="5">
    <source>
        <dbReference type="Proteomes" id="UP000482800"/>
    </source>
</evidence>
<dbReference type="Gene3D" id="3.30.750.24">
    <property type="entry name" value="STAS domain"/>
    <property type="match status" value="1"/>
</dbReference>
<dbReference type="PROSITE" id="PS50801">
    <property type="entry name" value="STAS"/>
    <property type="match status" value="1"/>
</dbReference>
<sequence>MSTPLYPLAPVAPLNIESSVSSPATLRVAVTGEIDLANAAALRERLLRVLYQHRPDLLDVNLAGVTFMDCTGVAVLVGVRNAAIQAGCRMHITDPQPIVSRVLQLTGLLRVLTDPVELQRGAAGSAYPPGGRTCP</sequence>
<evidence type="ECO:0000256" key="2">
    <source>
        <dbReference type="RuleBase" id="RU003749"/>
    </source>
</evidence>
<reference evidence="4 5" key="2">
    <citation type="submission" date="2020-03" db="EMBL/GenBank/DDBJ databases">
        <authorList>
            <person name="Ichikawa N."/>
            <person name="Kimura A."/>
            <person name="Kitahashi Y."/>
            <person name="Uohara A."/>
        </authorList>
    </citation>
    <scope>NUCLEOTIDE SEQUENCE [LARGE SCALE GENOMIC DNA]</scope>
    <source>
        <strain evidence="4 5">NBRC 108639</strain>
    </source>
</reference>
<dbReference type="InterPro" id="IPR002645">
    <property type="entry name" value="STAS_dom"/>
</dbReference>
<comment type="similarity">
    <text evidence="1 2">Belongs to the anti-sigma-factor antagonist family.</text>
</comment>
<protein>
    <recommendedName>
        <fullName evidence="2">Anti-sigma factor antagonist</fullName>
    </recommendedName>
</protein>
<proteinExistence type="inferred from homology"/>
<dbReference type="InterPro" id="IPR003658">
    <property type="entry name" value="Anti-sigma_ant"/>
</dbReference>
<dbReference type="NCBIfam" id="TIGR00377">
    <property type="entry name" value="ant_ant_sig"/>
    <property type="match status" value="1"/>
</dbReference>
<reference evidence="4 5" key="1">
    <citation type="submission" date="2020-03" db="EMBL/GenBank/DDBJ databases">
        <title>Whole genome shotgun sequence of Phytohabitans houttuyneae NBRC 108639.</title>
        <authorList>
            <person name="Komaki H."/>
            <person name="Tamura T."/>
        </authorList>
    </citation>
    <scope>NUCLEOTIDE SEQUENCE [LARGE SCALE GENOMIC DNA]</scope>
    <source>
        <strain evidence="4 5">NBRC 108639</strain>
    </source>
</reference>
<evidence type="ECO:0000259" key="3">
    <source>
        <dbReference type="PROSITE" id="PS50801"/>
    </source>
</evidence>
<dbReference type="EMBL" id="BLPF01000002">
    <property type="protein sequence ID" value="GFJ80922.1"/>
    <property type="molecule type" value="Genomic_DNA"/>
</dbReference>
<evidence type="ECO:0000313" key="4">
    <source>
        <dbReference type="EMBL" id="GFJ80922.1"/>
    </source>
</evidence>
<name>A0A6V8K6T9_9ACTN</name>
<dbReference type="GO" id="GO:0043856">
    <property type="term" value="F:anti-sigma factor antagonist activity"/>
    <property type="evidence" value="ECO:0007669"/>
    <property type="project" value="InterPro"/>
</dbReference>
<evidence type="ECO:0000256" key="1">
    <source>
        <dbReference type="ARBA" id="ARBA00009013"/>
    </source>
</evidence>
<dbReference type="Proteomes" id="UP000482800">
    <property type="component" value="Unassembled WGS sequence"/>
</dbReference>
<dbReference type="PANTHER" id="PTHR33495:SF2">
    <property type="entry name" value="ANTI-SIGMA FACTOR ANTAGONIST TM_1081-RELATED"/>
    <property type="match status" value="1"/>
</dbReference>
<dbReference type="PANTHER" id="PTHR33495">
    <property type="entry name" value="ANTI-SIGMA FACTOR ANTAGONIST TM_1081-RELATED-RELATED"/>
    <property type="match status" value="1"/>
</dbReference>
<dbReference type="InterPro" id="IPR036513">
    <property type="entry name" value="STAS_dom_sf"/>
</dbReference>
<dbReference type="AlphaFoldDB" id="A0A6V8K6T9"/>
<dbReference type="Pfam" id="PF01740">
    <property type="entry name" value="STAS"/>
    <property type="match status" value="1"/>
</dbReference>
<dbReference type="CDD" id="cd07043">
    <property type="entry name" value="STAS_anti-anti-sigma_factors"/>
    <property type="match status" value="1"/>
</dbReference>
<comment type="caution">
    <text evidence="4">The sequence shown here is derived from an EMBL/GenBank/DDBJ whole genome shotgun (WGS) entry which is preliminary data.</text>
</comment>
<accession>A0A6V8K6T9</accession>
<keyword evidence="5" id="KW-1185">Reference proteome</keyword>
<organism evidence="4 5">
    <name type="scientific">Phytohabitans houttuyneae</name>
    <dbReference type="NCBI Taxonomy" id="1076126"/>
    <lineage>
        <taxon>Bacteria</taxon>
        <taxon>Bacillati</taxon>
        <taxon>Actinomycetota</taxon>
        <taxon>Actinomycetes</taxon>
        <taxon>Micromonosporales</taxon>
        <taxon>Micromonosporaceae</taxon>
    </lineage>
</organism>